<evidence type="ECO:0000256" key="1">
    <source>
        <dbReference type="SAM" id="SignalP"/>
    </source>
</evidence>
<dbReference type="Proteomes" id="UP001190700">
    <property type="component" value="Unassembled WGS sequence"/>
</dbReference>
<feature type="chain" id="PRO_5042213028" description="Pectate lyase C" evidence="1">
    <location>
        <begin position="27"/>
        <end position="541"/>
    </location>
</feature>
<accession>A0AAE0KP48</accession>
<organism evidence="2 3">
    <name type="scientific">Cymbomonas tetramitiformis</name>
    <dbReference type="NCBI Taxonomy" id="36881"/>
    <lineage>
        <taxon>Eukaryota</taxon>
        <taxon>Viridiplantae</taxon>
        <taxon>Chlorophyta</taxon>
        <taxon>Pyramimonadophyceae</taxon>
        <taxon>Pyramimonadales</taxon>
        <taxon>Pyramimonadaceae</taxon>
        <taxon>Cymbomonas</taxon>
    </lineage>
</organism>
<keyword evidence="1" id="KW-0732">Signal</keyword>
<comment type="caution">
    <text evidence="2">The sequence shown here is derived from an EMBL/GenBank/DDBJ whole genome shotgun (WGS) entry which is preliminary data.</text>
</comment>
<evidence type="ECO:0008006" key="4">
    <source>
        <dbReference type="Google" id="ProtNLM"/>
    </source>
</evidence>
<dbReference type="InterPro" id="IPR011050">
    <property type="entry name" value="Pectin_lyase_fold/virulence"/>
</dbReference>
<feature type="signal peptide" evidence="1">
    <location>
        <begin position="1"/>
        <end position="26"/>
    </location>
</feature>
<proteinExistence type="predicted"/>
<dbReference type="EMBL" id="LGRX02022755">
    <property type="protein sequence ID" value="KAK3255304.1"/>
    <property type="molecule type" value="Genomic_DNA"/>
</dbReference>
<feature type="non-terminal residue" evidence="2">
    <location>
        <position position="541"/>
    </location>
</feature>
<evidence type="ECO:0000313" key="2">
    <source>
        <dbReference type="EMBL" id="KAK3255304.1"/>
    </source>
</evidence>
<evidence type="ECO:0000313" key="3">
    <source>
        <dbReference type="Proteomes" id="UP001190700"/>
    </source>
</evidence>
<dbReference type="PANTHER" id="PTHR11319">
    <property type="entry name" value="G PROTEIN-COUPLED RECEPTOR-RELATED"/>
    <property type="match status" value="1"/>
</dbReference>
<sequence>MPTERSGMRCLLWHLWLCALVSITSGEVFPQNLRHFAFWDVDRDNFISSAEFAAVWKLVDAPSNTTEYIPVATGNVRTWVAKAQVGEAPRQAAASSGGTTVTISHNVSSHTQLHDAVEKSSVTKIILQADVRLTPETELAPVQHQLEILGECPNTCGIDANGLFRIFEVERGGQLSLCNLTLANGNATGASLTSESARGGAVLVQTDSILAAIDCAMRHCTATGGGGAVAAIDSTILMTRTRLVNNSGSFGGAVACRGSVCVLDGCTLEDNVAQISGGGLLAIPDGGVVNVTMTETAIRRNVALGLGGGGLGMLGSIEESSSNSASGEILSVVQLTRCLLQENAAPSSYAGGLGYLSPAVLGLSSSGASFRGDALPNTNEGPTVGGSSPQFVILLQEVAFHSNFAEADGGGIGLFFGQNTTHVRVVNCSFLANRALNREVASRNGGGGAISAYFGSHLLVEGSLFEANTADFGGALWSYINVELSVQRCTFVRNLAETNGAVMSFLNDGQLHVDTVMAAGNHAKVKGTFLESIHSGPTTLQ</sequence>
<keyword evidence="3" id="KW-1185">Reference proteome</keyword>
<name>A0AAE0KP48_9CHLO</name>
<dbReference type="PROSITE" id="PS00018">
    <property type="entry name" value="EF_HAND_1"/>
    <property type="match status" value="1"/>
</dbReference>
<dbReference type="PANTHER" id="PTHR11319:SF35">
    <property type="entry name" value="OUTER MEMBRANE PROTEIN PMPC-RELATED"/>
    <property type="match status" value="1"/>
</dbReference>
<gene>
    <name evidence="2" type="ORF">CYMTET_35508</name>
</gene>
<reference evidence="2 3" key="1">
    <citation type="journal article" date="2015" name="Genome Biol. Evol.">
        <title>Comparative Genomics of a Bacterivorous Green Alga Reveals Evolutionary Causalities and Consequences of Phago-Mixotrophic Mode of Nutrition.</title>
        <authorList>
            <person name="Burns J.A."/>
            <person name="Paasch A."/>
            <person name="Narechania A."/>
            <person name="Kim E."/>
        </authorList>
    </citation>
    <scope>NUCLEOTIDE SEQUENCE [LARGE SCALE GENOMIC DNA]</scope>
    <source>
        <strain evidence="2 3">PLY_AMNH</strain>
    </source>
</reference>
<dbReference type="AlphaFoldDB" id="A0AAE0KP48"/>
<dbReference type="InterPro" id="IPR018247">
    <property type="entry name" value="EF_Hand_1_Ca_BS"/>
</dbReference>
<dbReference type="SUPFAM" id="SSF51126">
    <property type="entry name" value="Pectin lyase-like"/>
    <property type="match status" value="2"/>
</dbReference>
<protein>
    <recommendedName>
        <fullName evidence="4">Pectate lyase C</fullName>
    </recommendedName>
</protein>